<keyword evidence="2 4" id="KW-0238">DNA-binding</keyword>
<reference evidence="6 7" key="1">
    <citation type="submission" date="2019-10" db="EMBL/GenBank/DDBJ databases">
        <title>Nocardia macrotermitis sp. nov. and Nocardia aurantia sp. nov., isolated from the gut of fungus growing-termite Macrotermes natalensis.</title>
        <authorList>
            <person name="Benndorf R."/>
            <person name="Schwitalla J."/>
            <person name="Martin K."/>
            <person name="De Beer W."/>
            <person name="Kaster A.-K."/>
            <person name="Vollmers J."/>
            <person name="Poulsen M."/>
            <person name="Beemelmanns C."/>
        </authorList>
    </citation>
    <scope>NUCLEOTIDE SEQUENCE [LARGE SCALE GENOMIC DNA]</scope>
    <source>
        <strain evidence="6 7">RB20</strain>
    </source>
</reference>
<dbReference type="RefSeq" id="WP_153412917.1">
    <property type="nucleotide sequence ID" value="NZ_WEGK01000011.1"/>
</dbReference>
<dbReference type="SUPFAM" id="SSF46689">
    <property type="entry name" value="Homeodomain-like"/>
    <property type="match status" value="1"/>
</dbReference>
<dbReference type="Gene3D" id="1.10.10.60">
    <property type="entry name" value="Homeodomain-like"/>
    <property type="match status" value="1"/>
</dbReference>
<dbReference type="GO" id="GO:0003700">
    <property type="term" value="F:DNA-binding transcription factor activity"/>
    <property type="evidence" value="ECO:0007669"/>
    <property type="project" value="TreeGrafter"/>
</dbReference>
<dbReference type="EMBL" id="WEGK01000011">
    <property type="protein sequence ID" value="MQY21822.1"/>
    <property type="molecule type" value="Genomic_DNA"/>
</dbReference>
<gene>
    <name evidence="6" type="ORF">NRB20_49350</name>
</gene>
<sequence length="205" mass="22429">MVGGLDERILDVALDRMLCTGIREASIEEVARCAGLAEPDVLARFPTPEDLVDAVLSREVRRMLAELTAVSVTTEGIDAQIESVSLHILASIRSHPLVTRLLEVTPSESLGYYTVRGGQLVSLGSRYIVAILEHAQAAGLVDRYDPQPTAEMLARLAHSLLFVPEGETDFRDTDRVHAFVLDTIVPLIKHGLPTLEIDHVSDRAE</sequence>
<evidence type="ECO:0000256" key="1">
    <source>
        <dbReference type="ARBA" id="ARBA00023015"/>
    </source>
</evidence>
<dbReference type="InterPro" id="IPR050109">
    <property type="entry name" value="HTH-type_TetR-like_transc_reg"/>
</dbReference>
<accession>A0A7K0D932</accession>
<dbReference type="PANTHER" id="PTHR30055">
    <property type="entry name" value="HTH-TYPE TRANSCRIPTIONAL REGULATOR RUTR"/>
    <property type="match status" value="1"/>
</dbReference>
<keyword evidence="1" id="KW-0805">Transcription regulation</keyword>
<evidence type="ECO:0000313" key="7">
    <source>
        <dbReference type="Proteomes" id="UP000438448"/>
    </source>
</evidence>
<dbReference type="Proteomes" id="UP000438448">
    <property type="component" value="Unassembled WGS sequence"/>
</dbReference>
<name>A0A7K0D932_9NOCA</name>
<keyword evidence="7" id="KW-1185">Reference proteome</keyword>
<proteinExistence type="predicted"/>
<comment type="caution">
    <text evidence="6">The sequence shown here is derived from an EMBL/GenBank/DDBJ whole genome shotgun (WGS) entry which is preliminary data.</text>
</comment>
<protein>
    <recommendedName>
        <fullName evidence="5">HTH tetR-type domain-containing protein</fullName>
    </recommendedName>
</protein>
<dbReference type="GO" id="GO:0000976">
    <property type="term" value="F:transcription cis-regulatory region binding"/>
    <property type="evidence" value="ECO:0007669"/>
    <property type="project" value="TreeGrafter"/>
</dbReference>
<feature type="DNA-binding region" description="H-T-H motif" evidence="4">
    <location>
        <begin position="26"/>
        <end position="45"/>
    </location>
</feature>
<evidence type="ECO:0000256" key="4">
    <source>
        <dbReference type="PROSITE-ProRule" id="PRU00335"/>
    </source>
</evidence>
<evidence type="ECO:0000259" key="5">
    <source>
        <dbReference type="PROSITE" id="PS50977"/>
    </source>
</evidence>
<dbReference type="Gene3D" id="1.10.357.10">
    <property type="entry name" value="Tetracycline Repressor, domain 2"/>
    <property type="match status" value="1"/>
</dbReference>
<dbReference type="OrthoDB" id="6077212at2"/>
<dbReference type="PANTHER" id="PTHR30055:SF234">
    <property type="entry name" value="HTH-TYPE TRANSCRIPTIONAL REGULATOR BETI"/>
    <property type="match status" value="1"/>
</dbReference>
<dbReference type="InterPro" id="IPR001647">
    <property type="entry name" value="HTH_TetR"/>
</dbReference>
<evidence type="ECO:0000256" key="3">
    <source>
        <dbReference type="ARBA" id="ARBA00023163"/>
    </source>
</evidence>
<evidence type="ECO:0000313" key="6">
    <source>
        <dbReference type="EMBL" id="MQY21822.1"/>
    </source>
</evidence>
<keyword evidence="3" id="KW-0804">Transcription</keyword>
<dbReference type="InterPro" id="IPR009057">
    <property type="entry name" value="Homeodomain-like_sf"/>
</dbReference>
<organism evidence="6 7">
    <name type="scientific">Nocardia macrotermitis</name>
    <dbReference type="NCBI Taxonomy" id="2585198"/>
    <lineage>
        <taxon>Bacteria</taxon>
        <taxon>Bacillati</taxon>
        <taxon>Actinomycetota</taxon>
        <taxon>Actinomycetes</taxon>
        <taxon>Mycobacteriales</taxon>
        <taxon>Nocardiaceae</taxon>
        <taxon>Nocardia</taxon>
    </lineage>
</organism>
<dbReference type="PROSITE" id="PS50977">
    <property type="entry name" value="HTH_TETR_2"/>
    <property type="match status" value="1"/>
</dbReference>
<dbReference type="AlphaFoldDB" id="A0A7K0D932"/>
<feature type="domain" description="HTH tetR-type" evidence="5">
    <location>
        <begin position="3"/>
        <end position="63"/>
    </location>
</feature>
<evidence type="ECO:0000256" key="2">
    <source>
        <dbReference type="ARBA" id="ARBA00023125"/>
    </source>
</evidence>